<organism evidence="5 6">
    <name type="scientific">Solitalea canadensis (strain ATCC 29591 / DSM 3403 / JCM 21819 / LMG 8368 / NBRC 15130 / NCIMB 12057 / USAM 9D)</name>
    <name type="common">Flexibacter canadensis</name>
    <dbReference type="NCBI Taxonomy" id="929556"/>
    <lineage>
        <taxon>Bacteria</taxon>
        <taxon>Pseudomonadati</taxon>
        <taxon>Bacteroidota</taxon>
        <taxon>Sphingobacteriia</taxon>
        <taxon>Sphingobacteriales</taxon>
        <taxon>Sphingobacteriaceae</taxon>
        <taxon>Solitalea</taxon>
    </lineage>
</organism>
<dbReference type="eggNOG" id="COG3507">
    <property type="taxonomic scope" value="Bacteria"/>
</dbReference>
<dbReference type="STRING" id="929556.Solca_3669"/>
<dbReference type="Proteomes" id="UP000007590">
    <property type="component" value="Chromosome"/>
</dbReference>
<dbReference type="OrthoDB" id="9814380at2"/>
<keyword evidence="6" id="KW-1185">Reference proteome</keyword>
<evidence type="ECO:0000259" key="4">
    <source>
        <dbReference type="SMART" id="SM00560"/>
    </source>
</evidence>
<keyword evidence="2" id="KW-1015">Disulfide bond</keyword>
<name>H8KLU5_SOLCM</name>
<accession>H8KLU5</accession>
<reference evidence="5" key="1">
    <citation type="submission" date="2012-02" db="EMBL/GenBank/DDBJ databases">
        <title>The complete genome of Solitalea canadensis DSM 3403.</title>
        <authorList>
            <consortium name="US DOE Joint Genome Institute (JGI-PGF)"/>
            <person name="Lucas S."/>
            <person name="Copeland A."/>
            <person name="Lapidus A."/>
            <person name="Glavina del Rio T."/>
            <person name="Dalin E."/>
            <person name="Tice H."/>
            <person name="Bruce D."/>
            <person name="Goodwin L."/>
            <person name="Pitluck S."/>
            <person name="Peters L."/>
            <person name="Ovchinnikova G."/>
            <person name="Lu M."/>
            <person name="Kyrpides N."/>
            <person name="Mavromatis K."/>
            <person name="Ivanova N."/>
            <person name="Brettin T."/>
            <person name="Detter J.C."/>
            <person name="Han C."/>
            <person name="Larimer F."/>
            <person name="Land M."/>
            <person name="Hauser L."/>
            <person name="Markowitz V."/>
            <person name="Cheng J.-F."/>
            <person name="Hugenholtz P."/>
            <person name="Woyke T."/>
            <person name="Wu D."/>
            <person name="Spring S."/>
            <person name="Schroeder M."/>
            <person name="Kopitz M."/>
            <person name="Brambilla E."/>
            <person name="Klenk H.-P."/>
            <person name="Eisen J.A."/>
        </authorList>
    </citation>
    <scope>NUCLEOTIDE SEQUENCE</scope>
    <source>
        <strain evidence="5">DSM 3403</strain>
    </source>
</reference>
<dbReference type="SUPFAM" id="SSF49899">
    <property type="entry name" value="Concanavalin A-like lectins/glucanases"/>
    <property type="match status" value="1"/>
</dbReference>
<sequence length="283" mass="31422">MKLTYINLIKTLVFLGGCIVASACEKDTLDANRISNAPTTPINIPDATVYPVVNQAHLVAYWNFNNNTREQIGNRPATINKMVFSRDRNGYKSSCFNGDGKDNWFTVPADNKLKSGSVTVSVWVKPEVLPGGTGFIVSLTQKETWERGYCLFMDGAGSNFRFKATDYHTMGSGYGNNWFDKTGGYPENQWFHLVYSWDASSNTQTIYVNGQEFFKNAVPSTGPNGPIIYGNATANAEVLYISKNGGADSWIAPYKGLMDDLRIYDVELSASDINQIYENEKAK</sequence>
<keyword evidence="1 3" id="KW-0732">Signal</keyword>
<dbReference type="RefSeq" id="WP_014681896.1">
    <property type="nucleotide sequence ID" value="NC_017770.1"/>
</dbReference>
<evidence type="ECO:0000313" key="5">
    <source>
        <dbReference type="EMBL" id="AFD08673.1"/>
    </source>
</evidence>
<evidence type="ECO:0000256" key="1">
    <source>
        <dbReference type="ARBA" id="ARBA00022729"/>
    </source>
</evidence>
<evidence type="ECO:0000256" key="2">
    <source>
        <dbReference type="ARBA" id="ARBA00023157"/>
    </source>
</evidence>
<proteinExistence type="predicted"/>
<dbReference type="AlphaFoldDB" id="H8KLU5"/>
<dbReference type="SMART" id="SM00560">
    <property type="entry name" value="LamGL"/>
    <property type="match status" value="1"/>
</dbReference>
<evidence type="ECO:0000256" key="3">
    <source>
        <dbReference type="SAM" id="SignalP"/>
    </source>
</evidence>
<protein>
    <recommendedName>
        <fullName evidence="4">LamG-like jellyroll fold domain-containing protein</fullName>
    </recommendedName>
</protein>
<evidence type="ECO:0000313" key="6">
    <source>
        <dbReference type="Proteomes" id="UP000007590"/>
    </source>
</evidence>
<dbReference type="GO" id="GO:0005975">
    <property type="term" value="P:carbohydrate metabolic process"/>
    <property type="evidence" value="ECO:0007669"/>
    <property type="project" value="UniProtKB-ARBA"/>
</dbReference>
<dbReference type="Gene3D" id="2.60.120.200">
    <property type="match status" value="1"/>
</dbReference>
<dbReference type="HOGENOM" id="CLU_983178_0_0_10"/>
<dbReference type="InterPro" id="IPR013320">
    <property type="entry name" value="ConA-like_dom_sf"/>
</dbReference>
<dbReference type="KEGG" id="scn:Solca_3669"/>
<feature type="signal peptide" evidence="3">
    <location>
        <begin position="1"/>
        <end position="23"/>
    </location>
</feature>
<dbReference type="InterPro" id="IPR006558">
    <property type="entry name" value="LamG-like"/>
</dbReference>
<dbReference type="Pfam" id="PF13385">
    <property type="entry name" value="Laminin_G_3"/>
    <property type="match status" value="1"/>
</dbReference>
<dbReference type="PROSITE" id="PS51257">
    <property type="entry name" value="PROKAR_LIPOPROTEIN"/>
    <property type="match status" value="1"/>
</dbReference>
<gene>
    <name evidence="5" type="ordered locus">Solca_3669</name>
</gene>
<feature type="domain" description="LamG-like jellyroll fold" evidence="4">
    <location>
        <begin position="116"/>
        <end position="271"/>
    </location>
</feature>
<dbReference type="EMBL" id="CP003349">
    <property type="protein sequence ID" value="AFD08673.1"/>
    <property type="molecule type" value="Genomic_DNA"/>
</dbReference>
<feature type="chain" id="PRO_5003615068" description="LamG-like jellyroll fold domain-containing protein" evidence="3">
    <location>
        <begin position="24"/>
        <end position="283"/>
    </location>
</feature>
<dbReference type="GO" id="GO:0004553">
    <property type="term" value="F:hydrolase activity, hydrolyzing O-glycosyl compounds"/>
    <property type="evidence" value="ECO:0007669"/>
    <property type="project" value="UniProtKB-ARBA"/>
</dbReference>